<gene>
    <name evidence="2" type="ORF">FB467_0566</name>
</gene>
<evidence type="ECO:0000313" key="2">
    <source>
        <dbReference type="EMBL" id="TQL49493.1"/>
    </source>
</evidence>
<dbReference type="AlphaFoldDB" id="A0A542YN14"/>
<keyword evidence="2" id="KW-0223">Dioxygenase</keyword>
<dbReference type="Gene3D" id="3.10.180.10">
    <property type="entry name" value="2,3-Dihydroxybiphenyl 1,2-Dioxygenase, domain 1"/>
    <property type="match status" value="2"/>
</dbReference>
<dbReference type="Proteomes" id="UP000319516">
    <property type="component" value="Unassembled WGS sequence"/>
</dbReference>
<organism evidence="2 3">
    <name type="scientific">Ornithinicoccus hortensis</name>
    <dbReference type="NCBI Taxonomy" id="82346"/>
    <lineage>
        <taxon>Bacteria</taxon>
        <taxon>Bacillati</taxon>
        <taxon>Actinomycetota</taxon>
        <taxon>Actinomycetes</taxon>
        <taxon>Micrococcales</taxon>
        <taxon>Intrasporangiaceae</taxon>
        <taxon>Ornithinicoccus</taxon>
    </lineage>
</organism>
<dbReference type="InterPro" id="IPR029068">
    <property type="entry name" value="Glyas_Bleomycin-R_OHBP_Dase"/>
</dbReference>
<dbReference type="GO" id="GO:0051213">
    <property type="term" value="F:dioxygenase activity"/>
    <property type="evidence" value="ECO:0007669"/>
    <property type="project" value="UniProtKB-KW"/>
</dbReference>
<dbReference type="CDD" id="cd16359">
    <property type="entry name" value="VOC_BsCatE_like_C"/>
    <property type="match status" value="1"/>
</dbReference>
<keyword evidence="3" id="KW-1185">Reference proteome</keyword>
<dbReference type="RefSeq" id="WP_228393280.1">
    <property type="nucleotide sequence ID" value="NZ_BAAAIK010000003.1"/>
</dbReference>
<sequence length="301" mass="32680">MNSTLRADSPATAQTPDVLDADTSMGAVTLKVADLDAMVTYYRDGVGLTLLALEGGRAVLGRPGNPSLVLEIAPELRYASATAAGLFHTAFLFENRSDLASSVYSVARQYPNTFTGSSDHLVSEAFYFDDPEGNGVELYWDRPREEWTWTNGRVAMDTIFLDPNAFLTQHLTESGSVRATDGRSEVGHVHLKVGDIATARRFYVDTVGFEVTTEFGSQALFVSAGGYHHHLGMNTWRSQGAGERTPALGLGEVSIQLPTADGLGALRERLHSRGVQVADDGRELTFDDPWRNLVRVTGPEA</sequence>
<dbReference type="InterPro" id="IPR004360">
    <property type="entry name" value="Glyas_Fos-R_dOase_dom"/>
</dbReference>
<reference evidence="2 3" key="1">
    <citation type="submission" date="2019-06" db="EMBL/GenBank/DDBJ databases">
        <title>Sequencing the genomes of 1000 actinobacteria strains.</title>
        <authorList>
            <person name="Klenk H.-P."/>
        </authorList>
    </citation>
    <scope>NUCLEOTIDE SEQUENCE [LARGE SCALE GENOMIC DNA]</scope>
    <source>
        <strain evidence="2 3">DSM 12335</strain>
    </source>
</reference>
<evidence type="ECO:0000313" key="3">
    <source>
        <dbReference type="Proteomes" id="UP000319516"/>
    </source>
</evidence>
<dbReference type="InterPro" id="IPR037523">
    <property type="entry name" value="VOC_core"/>
</dbReference>
<feature type="domain" description="VOC" evidence="1">
    <location>
        <begin position="24"/>
        <end position="141"/>
    </location>
</feature>
<proteinExistence type="predicted"/>
<accession>A0A542YN14</accession>
<dbReference type="SUPFAM" id="SSF54593">
    <property type="entry name" value="Glyoxalase/Bleomycin resistance protein/Dihydroxybiphenyl dioxygenase"/>
    <property type="match status" value="2"/>
</dbReference>
<dbReference type="EMBL" id="VFOP01000001">
    <property type="protein sequence ID" value="TQL49493.1"/>
    <property type="molecule type" value="Genomic_DNA"/>
</dbReference>
<comment type="caution">
    <text evidence="2">The sequence shown here is derived from an EMBL/GenBank/DDBJ whole genome shotgun (WGS) entry which is preliminary data.</text>
</comment>
<keyword evidence="2" id="KW-0560">Oxidoreductase</keyword>
<evidence type="ECO:0000259" key="1">
    <source>
        <dbReference type="PROSITE" id="PS51819"/>
    </source>
</evidence>
<name>A0A542YN14_9MICO</name>
<dbReference type="PROSITE" id="PS51819">
    <property type="entry name" value="VOC"/>
    <property type="match status" value="2"/>
</dbReference>
<dbReference type="Pfam" id="PF00903">
    <property type="entry name" value="Glyoxalase"/>
    <property type="match status" value="2"/>
</dbReference>
<feature type="domain" description="VOC" evidence="1">
    <location>
        <begin position="185"/>
        <end position="301"/>
    </location>
</feature>
<protein>
    <submittedName>
        <fullName evidence="2">Catechol 2,3-dioxygenase</fullName>
    </submittedName>
</protein>
<dbReference type="PANTHER" id="PTHR43279:SF1">
    <property type="entry name" value="CATECHOL-2,3-DIOXYGENASE"/>
    <property type="match status" value="1"/>
</dbReference>
<dbReference type="PANTHER" id="PTHR43279">
    <property type="entry name" value="CATECHOL-2,3-DIOXYGENASE"/>
    <property type="match status" value="1"/>
</dbReference>